<evidence type="ECO:0000313" key="2">
    <source>
        <dbReference type="Proteomes" id="UP000636891"/>
    </source>
</evidence>
<organism evidence="1 2">
    <name type="scientific">Alistipes hominis</name>
    <dbReference type="NCBI Taxonomy" id="2763015"/>
    <lineage>
        <taxon>Bacteria</taxon>
        <taxon>Pseudomonadati</taxon>
        <taxon>Bacteroidota</taxon>
        <taxon>Bacteroidia</taxon>
        <taxon>Bacteroidales</taxon>
        <taxon>Rikenellaceae</taxon>
        <taxon>Alistipes</taxon>
    </lineage>
</organism>
<proteinExistence type="predicted"/>
<reference evidence="1 2" key="1">
    <citation type="submission" date="2020-08" db="EMBL/GenBank/DDBJ databases">
        <title>Genome public.</title>
        <authorList>
            <person name="Liu C."/>
            <person name="Sun Q."/>
        </authorList>
    </citation>
    <scope>NUCLEOTIDE SEQUENCE [LARGE SCALE GENOMIC DNA]</scope>
    <source>
        <strain evidence="1 2">New-7</strain>
    </source>
</reference>
<dbReference type="EMBL" id="JACOOK010000003">
    <property type="protein sequence ID" value="MBC5616780.1"/>
    <property type="molecule type" value="Genomic_DNA"/>
</dbReference>
<sequence length="182" mass="21246">MKQLFILIIICLPFFQTLDAQPQLRAGSQDLYLFCSSVTDAKEGILRVENPDNDNDPLYEHRPIHFIMLSKAKNIYACFDHYNYNPTQLSKIRTVEPAKDQMEIMITSRGMLKFIYELKPITLEDKLASFRTKEEVWTWMDSLKTTGKRIYILDWNDSFNQNGNGQIKLIQVMPGATNRPLY</sequence>
<accession>A0ABR7CN74</accession>
<dbReference type="Proteomes" id="UP000636891">
    <property type="component" value="Unassembled WGS sequence"/>
</dbReference>
<gene>
    <name evidence="1" type="ORF">H8S08_07070</name>
</gene>
<dbReference type="RefSeq" id="WP_147386977.1">
    <property type="nucleotide sequence ID" value="NZ_JACOOK010000003.1"/>
</dbReference>
<name>A0ABR7CN74_9BACT</name>
<keyword evidence="2" id="KW-1185">Reference proteome</keyword>
<evidence type="ECO:0000313" key="1">
    <source>
        <dbReference type="EMBL" id="MBC5616780.1"/>
    </source>
</evidence>
<protein>
    <submittedName>
        <fullName evidence="1">Uncharacterized protein</fullName>
    </submittedName>
</protein>
<comment type="caution">
    <text evidence="1">The sequence shown here is derived from an EMBL/GenBank/DDBJ whole genome shotgun (WGS) entry which is preliminary data.</text>
</comment>